<keyword evidence="9" id="KW-1185">Reference proteome</keyword>
<evidence type="ECO:0000313" key="9">
    <source>
        <dbReference type="Proteomes" id="UP000831534"/>
    </source>
</evidence>
<feature type="transmembrane region" description="Helical" evidence="5">
    <location>
        <begin position="403"/>
        <end position="420"/>
    </location>
</feature>
<feature type="transmembrane region" description="Helical" evidence="5">
    <location>
        <begin position="348"/>
        <end position="371"/>
    </location>
</feature>
<feature type="transmembrane region" description="Helical" evidence="5">
    <location>
        <begin position="432"/>
        <end position="452"/>
    </location>
</feature>
<dbReference type="Pfam" id="PF04932">
    <property type="entry name" value="Wzy_C"/>
    <property type="match status" value="1"/>
</dbReference>
<reference evidence="8" key="2">
    <citation type="submission" date="2024-09" db="EMBL/GenBank/DDBJ databases">
        <authorList>
            <person name="Veyrier F.J."/>
        </authorList>
    </citation>
    <scope>NUCLEOTIDE SEQUENCE</scope>
    <source>
        <strain evidence="8">17694</strain>
    </source>
</reference>
<feature type="transmembrane region" description="Helical" evidence="5">
    <location>
        <begin position="99"/>
        <end position="117"/>
    </location>
</feature>
<evidence type="ECO:0000259" key="6">
    <source>
        <dbReference type="Pfam" id="PF04932"/>
    </source>
</evidence>
<feature type="transmembrane region" description="Helical" evidence="5">
    <location>
        <begin position="129"/>
        <end position="148"/>
    </location>
</feature>
<keyword evidence="2 5" id="KW-0812">Transmembrane</keyword>
<evidence type="ECO:0000256" key="2">
    <source>
        <dbReference type="ARBA" id="ARBA00022692"/>
    </source>
</evidence>
<dbReference type="KEGG" id="ckh:LVJ77_00990"/>
<feature type="transmembrane region" description="Helical" evidence="5">
    <location>
        <begin position="70"/>
        <end position="87"/>
    </location>
</feature>
<evidence type="ECO:0000256" key="3">
    <source>
        <dbReference type="ARBA" id="ARBA00022989"/>
    </source>
</evidence>
<organism evidence="8 9">
    <name type="scientific">Conchiformibius kuhniae</name>
    <dbReference type="NCBI Taxonomy" id="211502"/>
    <lineage>
        <taxon>Bacteria</taxon>
        <taxon>Pseudomonadati</taxon>
        <taxon>Pseudomonadota</taxon>
        <taxon>Betaproteobacteria</taxon>
        <taxon>Neisseriales</taxon>
        <taxon>Neisseriaceae</taxon>
        <taxon>Conchiformibius</taxon>
    </lineage>
</organism>
<feature type="transmembrane region" description="Helical" evidence="5">
    <location>
        <begin position="245"/>
        <end position="263"/>
    </location>
</feature>
<evidence type="ECO:0000313" key="8">
    <source>
        <dbReference type="EMBL" id="UOP04955.2"/>
    </source>
</evidence>
<name>A0A8T9MVT4_9NEIS</name>
<protein>
    <submittedName>
        <fullName evidence="8">Wzy polymerase domain-containing protein</fullName>
    </submittedName>
</protein>
<feature type="domain" description="O-antigen ligase-related" evidence="6">
    <location>
        <begin position="208"/>
        <end position="363"/>
    </location>
</feature>
<feature type="transmembrane region" description="Helical" evidence="5">
    <location>
        <begin position="12"/>
        <end position="32"/>
    </location>
</feature>
<accession>A0A8T9MVT4</accession>
<evidence type="ECO:0000256" key="4">
    <source>
        <dbReference type="ARBA" id="ARBA00023136"/>
    </source>
</evidence>
<dbReference type="PANTHER" id="PTHR37422">
    <property type="entry name" value="TEICHURONIC ACID BIOSYNTHESIS PROTEIN TUAE"/>
    <property type="match status" value="1"/>
</dbReference>
<keyword evidence="3 5" id="KW-1133">Transmembrane helix</keyword>
<feature type="domain" description="Virulence factor membrane-bound polymerase C-terminal" evidence="7">
    <location>
        <begin position="384"/>
        <end position="555"/>
    </location>
</feature>
<dbReference type="InterPro" id="IPR021797">
    <property type="entry name" value="Wzy_C_2"/>
</dbReference>
<dbReference type="InterPro" id="IPR051533">
    <property type="entry name" value="WaaL-like"/>
</dbReference>
<dbReference type="EMBL" id="CP091521">
    <property type="protein sequence ID" value="UOP04955.2"/>
    <property type="molecule type" value="Genomic_DNA"/>
</dbReference>
<dbReference type="GO" id="GO:0016020">
    <property type="term" value="C:membrane"/>
    <property type="evidence" value="ECO:0007669"/>
    <property type="project" value="UniProtKB-SubCell"/>
</dbReference>
<dbReference type="PANTHER" id="PTHR37422:SF21">
    <property type="entry name" value="EXOQ-LIKE PROTEIN"/>
    <property type="match status" value="1"/>
</dbReference>
<dbReference type="InterPro" id="IPR007016">
    <property type="entry name" value="O-antigen_ligase-rel_domated"/>
</dbReference>
<reference evidence="8" key="1">
    <citation type="journal article" date="2022" name="Res Sq">
        <title>Evolution of multicellular longitudinally dividing oral cavity symbionts (Neisseriaceae).</title>
        <authorList>
            <person name="Nyongesa S."/>
            <person name="Weber P."/>
            <person name="Bernet E."/>
            <person name="Pullido F."/>
            <person name="Nieckarz M."/>
            <person name="Delaby M."/>
            <person name="Nieves C."/>
            <person name="Viehboeck T."/>
            <person name="Krause N."/>
            <person name="Rivera-Millot A."/>
            <person name="Nakamura A."/>
            <person name="Vischer N."/>
            <person name="VanNieuwenhze M."/>
            <person name="Brun Y."/>
            <person name="Cava F."/>
            <person name="Bulgheresi S."/>
            <person name="Veyrier F."/>
        </authorList>
    </citation>
    <scope>NUCLEOTIDE SEQUENCE</scope>
    <source>
        <strain evidence="8">17694</strain>
    </source>
</reference>
<dbReference type="Pfam" id="PF11846">
    <property type="entry name" value="Wzy_C_2"/>
    <property type="match status" value="1"/>
</dbReference>
<feature type="transmembrane region" description="Helical" evidence="5">
    <location>
        <begin position="220"/>
        <end position="238"/>
    </location>
</feature>
<feature type="transmembrane region" description="Helical" evidence="5">
    <location>
        <begin position="197"/>
        <end position="214"/>
    </location>
</feature>
<comment type="subcellular location">
    <subcellularLocation>
        <location evidence="1">Membrane</location>
        <topology evidence="1">Multi-pass membrane protein</topology>
    </subcellularLocation>
</comment>
<dbReference type="AlphaFoldDB" id="A0A8T9MVT4"/>
<feature type="transmembrane region" description="Helical" evidence="5">
    <location>
        <begin position="38"/>
        <end position="58"/>
    </location>
</feature>
<evidence type="ECO:0000256" key="5">
    <source>
        <dbReference type="SAM" id="Phobius"/>
    </source>
</evidence>
<evidence type="ECO:0000256" key="1">
    <source>
        <dbReference type="ARBA" id="ARBA00004141"/>
    </source>
</evidence>
<evidence type="ECO:0000259" key="7">
    <source>
        <dbReference type="Pfam" id="PF11846"/>
    </source>
</evidence>
<dbReference type="RefSeq" id="WP_034334284.1">
    <property type="nucleotide sequence ID" value="NZ_CP091521.1"/>
</dbReference>
<gene>
    <name evidence="8" type="ORF">LVJ77_00990</name>
</gene>
<proteinExistence type="predicted"/>
<keyword evidence="4 5" id="KW-0472">Membrane</keyword>
<dbReference type="Proteomes" id="UP000831534">
    <property type="component" value="Chromosome"/>
</dbReference>
<sequence length="605" mass="66860">MSDSPQSVFKLSLLPLWVGLALTMALPFLSLIRTGPQSAFFLEAMSLLGVLVWFTATAAAGKLKSAPPAATWWLLLLAVFWAAQARLMKLDYVGLSDMVAWTFVVLAFGVWTCRAWVRDAGQERAAAVLAWVLVAACCLQAAVGWLQYTGHAAHFKPWLMYRAGIVEGQLGQRNHFGHYLMWGALAAAYLWTARRMAWWGALAVWCWLGGAMALTGSRSVLAYFIALAVLALLWRLWAGAAAKRAVRIVALALAVLAVLQFALEPLLQLFGSGSVESAAERLGNHSFGQSGRDYESRKAWQIFQTAPWFGHGWGSYALQGFLADPAVYAKGFRQYDQNVLFTHSHNGVLNLLAEMGAVGTGLVFGGLAWCVRTAFVRKNAASLFLLAAMSVSLVHSLLEYPLWYVYFLTAFTVFVGMMPAPQRETRALAAGWFWAAVAAAIIVIFGIVRLGVAYNDLRHAASGSRDAVAKSEKIVKLLYLARTEPMWRYYAHMNLLNHVDTAADHLPAWAQEARLSAHYRPYANAHKWALLAYRAGEREAAADWLRQMYRYYPTKYPVYGAALMTPPHYAGLRAQFSAECRAYYAAVRQTPVCAEAMPPKPQGKP</sequence>